<dbReference type="PANTHER" id="PTHR35340">
    <property type="entry name" value="PQQ ENZYME REPEAT PROTEIN-RELATED"/>
    <property type="match status" value="1"/>
</dbReference>
<proteinExistence type="predicted"/>
<feature type="domain" description="Arylsulfotransferase N-terminal" evidence="1">
    <location>
        <begin position="39"/>
        <end position="115"/>
    </location>
</feature>
<dbReference type="Gene3D" id="2.60.40.3100">
    <property type="entry name" value="Arylsulphate sulphotransferase monomer, N-terminal domain"/>
    <property type="match status" value="1"/>
</dbReference>
<evidence type="ECO:0000313" key="2">
    <source>
        <dbReference type="EMBL" id="CUP46817.1"/>
    </source>
</evidence>
<gene>
    <name evidence="2" type="ORF">ERS852407_06027</name>
</gene>
<dbReference type="InterPro" id="IPR038477">
    <property type="entry name" value="ASST_N_sf"/>
</dbReference>
<dbReference type="Pfam" id="PF17425">
    <property type="entry name" value="Arylsulfotran_N"/>
    <property type="match status" value="1"/>
</dbReference>
<organism evidence="2 3">
    <name type="scientific">Hungatella hathewayi</name>
    <dbReference type="NCBI Taxonomy" id="154046"/>
    <lineage>
        <taxon>Bacteria</taxon>
        <taxon>Bacillati</taxon>
        <taxon>Bacillota</taxon>
        <taxon>Clostridia</taxon>
        <taxon>Lachnospirales</taxon>
        <taxon>Lachnospiraceae</taxon>
        <taxon>Hungatella</taxon>
    </lineage>
</organism>
<dbReference type="Proteomes" id="UP000095651">
    <property type="component" value="Unassembled WGS sequence"/>
</dbReference>
<reference evidence="2 3" key="1">
    <citation type="submission" date="2015-09" db="EMBL/GenBank/DDBJ databases">
        <authorList>
            <consortium name="Pathogen Informatics"/>
        </authorList>
    </citation>
    <scope>NUCLEOTIDE SEQUENCE [LARGE SCALE GENOMIC DNA]</scope>
    <source>
        <strain evidence="2 3">2789STDY5608850</strain>
    </source>
</reference>
<evidence type="ECO:0000259" key="1">
    <source>
        <dbReference type="Pfam" id="PF17425"/>
    </source>
</evidence>
<dbReference type="GO" id="GO:0004062">
    <property type="term" value="F:aryl sulfotransferase activity"/>
    <property type="evidence" value="ECO:0007669"/>
    <property type="project" value="InterPro"/>
</dbReference>
<sequence length="621" mass="70877">MAGAVYSFEEHMIKKQARAEEAMLKELRSGAYTIDNPLVSYNLYLINPLSAVISFYTEEETAVTVTVFGKAKEGNITHTFPRAKEHVLPVVGLYSGFVNRVEVREYRGKVHTVEIEVPDVFEGNSPVESMDTTPEYLQDDCIFLSPSGAELAVAVDYAGDIRWCLNIKCVFDMKRLKNGHILMGTDRLVQMPYYMSGMYETSACGKIYHEYRLPGGSHHDAFEMPDGSLLCLTEDLTSGTVEDMCVLIDRETGDILKTWDYKNFLEPGLGKSGSWSEKDWFHNNAVWYDEKSHSLTFSGRHMDSIVNIDFETGKLNWILSDPEGWPQEWVDRYFFKPVGTDFEWQYEQHACLITPDGDVMCFDNHHWGSKIKENYRAAKNNYSRGVRYRINTKDMTIEQIWQYGKDRGARFFSPYICNVEYYNEGHYMVHSGGSAYNKDGEISESLGALEQNMGGTLFATTVELCDDRKMLELHTKGNYYRAEKMKLYADQGNLELGEGSVLGEMGITKEFDTDIPAPVSSELIPDRYEARIEDEDDRFTFHAKFEKGQLVMLMLEQGEEKHRYYISTTAVSHKAMCCGTFLESDERVTKTNVNKAGMKGTYEVFVVIDDTKYPCGVSIEC</sequence>
<dbReference type="AlphaFoldDB" id="A0A174NIS3"/>
<dbReference type="EMBL" id="CYZE01000035">
    <property type="protein sequence ID" value="CUP46817.1"/>
    <property type="molecule type" value="Genomic_DNA"/>
</dbReference>
<protein>
    <submittedName>
        <fullName evidence="2">Arylsulfotransferase (ASST)</fullName>
    </submittedName>
</protein>
<evidence type="ECO:0000313" key="3">
    <source>
        <dbReference type="Proteomes" id="UP000095651"/>
    </source>
</evidence>
<name>A0A174NIS3_9FIRM</name>
<dbReference type="InterPro" id="IPR010262">
    <property type="entry name" value="Arylsulfotransferase_bact"/>
</dbReference>
<dbReference type="PANTHER" id="PTHR35340:SF10">
    <property type="entry name" value="CYTOPLASMIC PROTEIN"/>
    <property type="match status" value="1"/>
</dbReference>
<dbReference type="Pfam" id="PF05935">
    <property type="entry name" value="Arylsulfotrans"/>
    <property type="match status" value="1"/>
</dbReference>
<dbReference type="RefSeq" id="WP_055660843.1">
    <property type="nucleotide sequence ID" value="NZ_CABIXC010000035.1"/>
</dbReference>
<accession>A0A174NIS3</accession>
<dbReference type="InterPro" id="IPR053143">
    <property type="entry name" value="Arylsulfate_ST"/>
</dbReference>
<dbReference type="InterPro" id="IPR035391">
    <property type="entry name" value="Arylsulfotran_N"/>
</dbReference>
<keyword evidence="2" id="KW-0808">Transferase</keyword>